<dbReference type="GO" id="GO:0016747">
    <property type="term" value="F:acyltransferase activity, transferring groups other than amino-acyl groups"/>
    <property type="evidence" value="ECO:0007669"/>
    <property type="project" value="InterPro"/>
</dbReference>
<feature type="transmembrane region" description="Helical" evidence="1">
    <location>
        <begin position="651"/>
        <end position="669"/>
    </location>
</feature>
<gene>
    <name evidence="4" type="ORF">CEUTPL_LOCUS5952</name>
</gene>
<feature type="transmembrane region" description="Helical" evidence="1">
    <location>
        <begin position="225"/>
        <end position="245"/>
    </location>
</feature>
<dbReference type="EMBL" id="OU892278">
    <property type="protein sequence ID" value="CAG9765343.1"/>
    <property type="molecule type" value="Genomic_DNA"/>
</dbReference>
<dbReference type="Pfam" id="PF01757">
    <property type="entry name" value="Acyl_transf_3"/>
    <property type="match status" value="1"/>
</dbReference>
<protein>
    <recommendedName>
        <fullName evidence="3">Nose resistant-to-fluoxetine protein N-terminal domain-containing protein</fullName>
    </recommendedName>
</protein>
<keyword evidence="1" id="KW-0472">Membrane</keyword>
<evidence type="ECO:0000313" key="5">
    <source>
        <dbReference type="Proteomes" id="UP001152799"/>
    </source>
</evidence>
<feature type="chain" id="PRO_5040406897" description="Nose resistant-to-fluoxetine protein N-terminal domain-containing protein" evidence="2">
    <location>
        <begin position="21"/>
        <end position="681"/>
    </location>
</feature>
<dbReference type="Proteomes" id="UP001152799">
    <property type="component" value="Chromosome 2"/>
</dbReference>
<feature type="signal peptide" evidence="2">
    <location>
        <begin position="1"/>
        <end position="20"/>
    </location>
</feature>
<evidence type="ECO:0000256" key="1">
    <source>
        <dbReference type="SAM" id="Phobius"/>
    </source>
</evidence>
<organism evidence="4 5">
    <name type="scientific">Ceutorhynchus assimilis</name>
    <name type="common">cabbage seed weevil</name>
    <dbReference type="NCBI Taxonomy" id="467358"/>
    <lineage>
        <taxon>Eukaryota</taxon>
        <taxon>Metazoa</taxon>
        <taxon>Ecdysozoa</taxon>
        <taxon>Arthropoda</taxon>
        <taxon>Hexapoda</taxon>
        <taxon>Insecta</taxon>
        <taxon>Pterygota</taxon>
        <taxon>Neoptera</taxon>
        <taxon>Endopterygota</taxon>
        <taxon>Coleoptera</taxon>
        <taxon>Polyphaga</taxon>
        <taxon>Cucujiformia</taxon>
        <taxon>Curculionidae</taxon>
        <taxon>Ceutorhynchinae</taxon>
        <taxon>Ceutorhynchus</taxon>
    </lineage>
</organism>
<reference evidence="4" key="1">
    <citation type="submission" date="2022-01" db="EMBL/GenBank/DDBJ databases">
        <authorList>
            <person name="King R."/>
        </authorList>
    </citation>
    <scope>NUCLEOTIDE SEQUENCE</scope>
</reference>
<feature type="transmembrane region" description="Helical" evidence="1">
    <location>
        <begin position="434"/>
        <end position="451"/>
    </location>
</feature>
<dbReference type="InterPro" id="IPR002656">
    <property type="entry name" value="Acyl_transf_3_dom"/>
</dbReference>
<keyword evidence="1" id="KW-0812">Transmembrane</keyword>
<feature type="transmembrane region" description="Helical" evidence="1">
    <location>
        <begin position="611"/>
        <end position="631"/>
    </location>
</feature>
<feature type="domain" description="Nose resistant-to-fluoxetine protein N-terminal" evidence="3">
    <location>
        <begin position="74"/>
        <end position="212"/>
    </location>
</feature>
<sequence>MPKVRFYAILLLCSSSVIQCKFQDNICISPLDNKFKNSTLVKVPLQPIKLIGKTIFDLWRSFPVDIFSNVTTISQKCQKAYQMHLEGAQKNDLNSLKIFDATAKPGSGLLSGNINQYGHFDECMEVPDAQYCLALLDFNPIWTEPLSKYKNLVHAHFNIKETFADPAHRVPGSTFVRWGFCLPEICTEADLINALDFKLGIRAKVKPNMCQPTKLSNKILSFGDYLARAYFVFIALMVAVSTLNYGKYKNDTLWKNFVSCFAIQKTYKKLTTLTKNKNEYESLHGVRCLSAISLLMAHKTMASLFNPYINKTWMAETQAMKWSILGRNAIIYTDCFLLISGLLNANAILADLEKFGTINFREKVINRLFRILPGLFTVILFCTYILPSLGSGPQWPIVIDHHSHLCKANMWRNFLFIHNYFGFENMCLTHTHQLGIDMQLFLITPIYVYFLWKRKILGFCLIIITSLVSMCLRFYKTFYYNLSHVVHFGIPISRMFDTADHSYILPSHRATIYLIGVVLAWLLRNSKNNSSLSKSQILLIWSIIYIVGLTTWFAPVSMSLIGYEYNNLQAAIYGAIYPFTWGIAVAWVIYAVENGFGSWFSSILRWQYFQIFTKIAYSMYLVQFPVFFFNVGVNRHVGEFKNYMMLPPVETAIIFLLATILTLFIEMPFQDFHKTLISKYS</sequence>
<dbReference type="PANTHER" id="PTHR11161">
    <property type="entry name" value="O-ACYLTRANSFERASE"/>
    <property type="match status" value="1"/>
</dbReference>
<dbReference type="OrthoDB" id="4794873at2759"/>
<feature type="transmembrane region" description="Helical" evidence="1">
    <location>
        <begin position="535"/>
        <end position="558"/>
    </location>
</feature>
<evidence type="ECO:0000259" key="3">
    <source>
        <dbReference type="SMART" id="SM00703"/>
    </source>
</evidence>
<keyword evidence="5" id="KW-1185">Reference proteome</keyword>
<accession>A0A9N9QMP4</accession>
<feature type="transmembrane region" description="Helical" evidence="1">
    <location>
        <begin position="456"/>
        <end position="475"/>
    </location>
</feature>
<dbReference type="AlphaFoldDB" id="A0A9N9QMP4"/>
<keyword evidence="2" id="KW-0732">Signal</keyword>
<feature type="transmembrane region" description="Helical" evidence="1">
    <location>
        <begin position="570"/>
        <end position="590"/>
    </location>
</feature>
<evidence type="ECO:0000313" key="4">
    <source>
        <dbReference type="EMBL" id="CAG9765343.1"/>
    </source>
</evidence>
<feature type="transmembrane region" description="Helical" evidence="1">
    <location>
        <begin position="503"/>
        <end position="523"/>
    </location>
</feature>
<feature type="transmembrane region" description="Helical" evidence="1">
    <location>
        <begin position="368"/>
        <end position="386"/>
    </location>
</feature>
<dbReference type="InterPro" id="IPR006621">
    <property type="entry name" value="Nose-resist-to-fluoxetine_N"/>
</dbReference>
<dbReference type="InterPro" id="IPR052728">
    <property type="entry name" value="O2_lipid_transport_reg"/>
</dbReference>
<proteinExistence type="predicted"/>
<name>A0A9N9QMP4_9CUCU</name>
<dbReference type="Pfam" id="PF20146">
    <property type="entry name" value="NRF"/>
    <property type="match status" value="1"/>
</dbReference>
<dbReference type="PANTHER" id="PTHR11161:SF4">
    <property type="entry name" value="DROP DEAD"/>
    <property type="match status" value="1"/>
</dbReference>
<evidence type="ECO:0000256" key="2">
    <source>
        <dbReference type="SAM" id="SignalP"/>
    </source>
</evidence>
<keyword evidence="1" id="KW-1133">Transmembrane helix</keyword>
<dbReference type="SMART" id="SM00703">
    <property type="entry name" value="NRF"/>
    <property type="match status" value="1"/>
</dbReference>